<name>A0A1M5IUF2_9BACT</name>
<accession>A0A1M5IUF2</accession>
<organism evidence="1 2">
    <name type="scientific">Dysgonomonas macrotermitis</name>
    <dbReference type="NCBI Taxonomy" id="1346286"/>
    <lineage>
        <taxon>Bacteria</taxon>
        <taxon>Pseudomonadati</taxon>
        <taxon>Bacteroidota</taxon>
        <taxon>Bacteroidia</taxon>
        <taxon>Bacteroidales</taxon>
        <taxon>Dysgonomonadaceae</taxon>
        <taxon>Dysgonomonas</taxon>
    </lineage>
</organism>
<proteinExistence type="predicted"/>
<protein>
    <recommendedName>
        <fullName evidence="3">Phage major capsid protein E</fullName>
    </recommendedName>
</protein>
<dbReference type="EMBL" id="FQUC01000021">
    <property type="protein sequence ID" value="SHG31972.1"/>
    <property type="molecule type" value="Genomic_DNA"/>
</dbReference>
<dbReference type="RefSeq" id="WP_062184247.1">
    <property type="nucleotide sequence ID" value="NZ_BBXL01000026.1"/>
</dbReference>
<keyword evidence="2" id="KW-1185">Reference proteome</keyword>
<dbReference type="Proteomes" id="UP000184480">
    <property type="component" value="Unassembled WGS sequence"/>
</dbReference>
<evidence type="ECO:0000313" key="1">
    <source>
        <dbReference type="EMBL" id="SHG31972.1"/>
    </source>
</evidence>
<sequence>MLLTIDLLLSNPQIVKAVIDRSVVTATEADRVHWRDYLDYDQANPDGTFKTFIGNQTGVVVGTFIDRYSNKPIRKRHSLGSGIGEVACLGDAYQMTNERLEKLQILIDTYNRTPNATVINEIVDFLVDDLRQCTLAPHKAFDKMNADLRFTGTAKVSANANNEGVTIDDITIPINNIKAAVGDKNNLVTFIRDKVINALRPKGCSFDRMEMNLNTFQNRILGSSEFKDKYRLGIKQDQVNPFTLLTPELINPVLSVAGIPRIVIREEWIQTSPDTSVNVVPDDKISFVPAGKIGRLMWKRPYEMVDNVPGKQYTSLEDGKMFIASKRTEEGRFMEYGMEGIVSIEKPTKMAILDLSDLG</sequence>
<evidence type="ECO:0008006" key="3">
    <source>
        <dbReference type="Google" id="ProtNLM"/>
    </source>
</evidence>
<dbReference type="STRING" id="1346286.SAMN05444362_12123"/>
<dbReference type="OrthoDB" id="1405581at2"/>
<reference evidence="2" key="1">
    <citation type="submission" date="2016-11" db="EMBL/GenBank/DDBJ databases">
        <authorList>
            <person name="Varghese N."/>
            <person name="Submissions S."/>
        </authorList>
    </citation>
    <scope>NUCLEOTIDE SEQUENCE [LARGE SCALE GENOMIC DNA]</scope>
    <source>
        <strain evidence="2">DSM 27370</strain>
    </source>
</reference>
<gene>
    <name evidence="1" type="ORF">SAMN05444362_12123</name>
</gene>
<evidence type="ECO:0000313" key="2">
    <source>
        <dbReference type="Proteomes" id="UP000184480"/>
    </source>
</evidence>
<dbReference type="AlphaFoldDB" id="A0A1M5IUF2"/>